<accession>A0A0P0D153</accession>
<reference evidence="2" key="1">
    <citation type="journal article" date="2015" name="PLoS ONE">
        <title>A Comparative Analysis of the Venom Gland Transcriptomes of the Fishing Spiders Dolomedes mizhoanus and Dolomedes sulfurous.</title>
        <authorList>
            <person name="Xu X."/>
            <person name="Wang H."/>
            <person name="Zhang F."/>
            <person name="Hu Z."/>
            <person name="Liang S."/>
            <person name="Liu Z."/>
        </authorList>
    </citation>
    <scope>NUCLEOTIDE SEQUENCE</scope>
</reference>
<proteinExistence type="evidence at transcript level"/>
<reference evidence="2" key="2">
    <citation type="submission" date="2015-02" db="EMBL/GenBank/DDBJ databases">
        <authorList>
            <person name="Chooi Y.-H."/>
        </authorList>
    </citation>
    <scope>NUCLEOTIDE SEQUENCE</scope>
</reference>
<feature type="region of interest" description="Disordered" evidence="1">
    <location>
        <begin position="71"/>
        <end position="92"/>
    </location>
</feature>
<protein>
    <submittedName>
        <fullName evidence="2">Uncharacterized protein</fullName>
    </submittedName>
</protein>
<dbReference type="EMBL" id="KP777757">
    <property type="protein sequence ID" value="ALJ10899.1"/>
    <property type="molecule type" value="mRNA"/>
</dbReference>
<feature type="compositionally biased region" description="Polar residues" evidence="1">
    <location>
        <begin position="78"/>
        <end position="92"/>
    </location>
</feature>
<sequence length="92" mass="10250">MGEQFDREIRRLLASCVRKPHLAVGRCTNPTTELQNTSWIARANARPTLSAYSRTTIFPSQPMFIAAQRRANRPPISSPYSQSSGAITILMS</sequence>
<evidence type="ECO:0000256" key="1">
    <source>
        <dbReference type="SAM" id="MobiDB-lite"/>
    </source>
</evidence>
<evidence type="ECO:0000313" key="2">
    <source>
        <dbReference type="EMBL" id="ALJ10899.1"/>
    </source>
</evidence>
<dbReference type="AlphaFoldDB" id="A0A0P0D153"/>
<name>A0A0P0D153_9ARAC</name>
<organism evidence="2">
    <name type="scientific">Dolomedes sulfureus</name>
    <dbReference type="NCBI Taxonomy" id="492288"/>
    <lineage>
        <taxon>Eukaryota</taxon>
        <taxon>Metazoa</taxon>
        <taxon>Ecdysozoa</taxon>
        <taxon>Arthropoda</taxon>
        <taxon>Chelicerata</taxon>
        <taxon>Arachnida</taxon>
        <taxon>Araneae</taxon>
        <taxon>Araneomorphae</taxon>
        <taxon>Entelegynae</taxon>
        <taxon>Lycosoidea</taxon>
        <taxon>Pisauridae</taxon>
        <taxon>Dolomedes</taxon>
    </lineage>
</organism>